<dbReference type="PANTHER" id="PTHR24115:SF9">
    <property type="entry name" value="KINESIN HEAVY CHAIN"/>
    <property type="match status" value="1"/>
</dbReference>
<keyword evidence="1" id="KW-0547">Nucleotide-binding</keyword>
<dbReference type="GO" id="GO:0030705">
    <property type="term" value="P:cytoskeleton-dependent intracellular transport"/>
    <property type="evidence" value="ECO:0007669"/>
    <property type="project" value="TreeGrafter"/>
</dbReference>
<dbReference type="Pfam" id="PF00225">
    <property type="entry name" value="Kinesin"/>
    <property type="match status" value="1"/>
</dbReference>
<dbReference type="GO" id="GO:0005874">
    <property type="term" value="C:microtubule"/>
    <property type="evidence" value="ECO:0007669"/>
    <property type="project" value="TreeGrafter"/>
</dbReference>
<dbReference type="GO" id="GO:0008574">
    <property type="term" value="F:plus-end-directed microtubule motor activity"/>
    <property type="evidence" value="ECO:0007669"/>
    <property type="project" value="TreeGrafter"/>
</dbReference>
<feature type="region of interest" description="Disordered" evidence="2">
    <location>
        <begin position="304"/>
        <end position="330"/>
    </location>
</feature>
<evidence type="ECO:0000256" key="1">
    <source>
        <dbReference type="PROSITE-ProRule" id="PRU00283"/>
    </source>
</evidence>
<proteinExistence type="inferred from homology"/>
<dbReference type="InterPro" id="IPR001752">
    <property type="entry name" value="Kinesin_motor_dom"/>
</dbReference>
<sequence length="460" mass="50217">MSSASGIASPANFLPWQIQISVRLKPKGVHGASTGELESVKKHIKGWDTEAGVVTLGGCPQDPRHFEYPTRVLPPETSQQHVFDAVMPELLDKFVNGYDVNFMAFGQTGSGKTHTMFGPPGSMARVKVAALEPEHGVFLRAGLHALQLLKAREQEGLAKFHLCGSMVELHFEMPQDLLNNKKQCNIDDDGRLQGAVILPITIPEDVVTLASAVESRTTDVTLMNDTSSRSQCLTVLTLTQLDLSTDSVTTTHFNFFDLMGSERSKGANSAHDERVNNKETLSGAEAIMSNLSLHHMRICVQEVHEKNTRRGSQKNLQRAQSAKGLQGGSSEGAWCSYRAMRLTKVMGGSFTGASLTAMMLTLSQEQRNGGEVYETLCYGEDMQKLRTQVTRQPSPKYAKLLEKATKELEASKAALAHLQRTGGGGGKSGLAGPSGGYQVIRQAQIERWSQVLEVLRKLRP</sequence>
<dbReference type="GO" id="GO:0008017">
    <property type="term" value="F:microtubule binding"/>
    <property type="evidence" value="ECO:0007669"/>
    <property type="project" value="InterPro"/>
</dbReference>
<gene>
    <name evidence="5" type="ORF">HAND00432_LOCUS12519</name>
    <name evidence="4" type="ORF">HAND1043_LOCUS25654</name>
</gene>
<evidence type="ECO:0000256" key="2">
    <source>
        <dbReference type="SAM" id="MobiDB-lite"/>
    </source>
</evidence>
<keyword evidence="1" id="KW-0067">ATP-binding</keyword>
<comment type="similarity">
    <text evidence="1">Belongs to the TRAFAC class myosin-kinesin ATPase superfamily. Kinesin family.</text>
</comment>
<dbReference type="PANTHER" id="PTHR24115">
    <property type="entry name" value="KINESIN-RELATED"/>
    <property type="match status" value="1"/>
</dbReference>
<name>A0A6T8PJH2_HEMAN</name>
<organism evidence="5">
    <name type="scientific">Hemiselmis andersenii</name>
    <name type="common">Cryptophyte alga</name>
    <dbReference type="NCBI Taxonomy" id="464988"/>
    <lineage>
        <taxon>Eukaryota</taxon>
        <taxon>Cryptophyceae</taxon>
        <taxon>Cryptomonadales</taxon>
        <taxon>Hemiselmidaceae</taxon>
        <taxon>Hemiselmis</taxon>
    </lineage>
</organism>
<dbReference type="PROSITE" id="PS50067">
    <property type="entry name" value="KINESIN_MOTOR_2"/>
    <property type="match status" value="1"/>
</dbReference>
<dbReference type="AlphaFoldDB" id="A0A6T8PJH2"/>
<dbReference type="EMBL" id="HBFK01042283">
    <property type="protein sequence ID" value="CAD8759140.1"/>
    <property type="molecule type" value="Transcribed_RNA"/>
</dbReference>
<dbReference type="InterPro" id="IPR027640">
    <property type="entry name" value="Kinesin-like_fam"/>
</dbReference>
<dbReference type="InterPro" id="IPR027417">
    <property type="entry name" value="P-loop_NTPase"/>
</dbReference>
<evidence type="ECO:0000313" key="4">
    <source>
        <dbReference type="EMBL" id="CAD8759140.1"/>
    </source>
</evidence>
<dbReference type="GO" id="GO:0005524">
    <property type="term" value="F:ATP binding"/>
    <property type="evidence" value="ECO:0007669"/>
    <property type="project" value="UniProtKB-UniRule"/>
</dbReference>
<evidence type="ECO:0000313" key="5">
    <source>
        <dbReference type="EMBL" id="CAD8957980.1"/>
    </source>
</evidence>
<dbReference type="InterPro" id="IPR036961">
    <property type="entry name" value="Kinesin_motor_dom_sf"/>
</dbReference>
<feature type="domain" description="Kinesin motor" evidence="3">
    <location>
        <begin position="17"/>
        <end position="385"/>
    </location>
</feature>
<dbReference type="GO" id="GO:0007018">
    <property type="term" value="P:microtubule-based movement"/>
    <property type="evidence" value="ECO:0007669"/>
    <property type="project" value="InterPro"/>
</dbReference>
<accession>A0A6T8PJH2</accession>
<dbReference type="Gene3D" id="3.40.850.10">
    <property type="entry name" value="Kinesin motor domain"/>
    <property type="match status" value="1"/>
</dbReference>
<dbReference type="EMBL" id="HBFX01020608">
    <property type="protein sequence ID" value="CAD8957980.1"/>
    <property type="molecule type" value="Transcribed_RNA"/>
</dbReference>
<dbReference type="GO" id="GO:0016887">
    <property type="term" value="F:ATP hydrolysis activity"/>
    <property type="evidence" value="ECO:0007669"/>
    <property type="project" value="TreeGrafter"/>
</dbReference>
<evidence type="ECO:0000259" key="3">
    <source>
        <dbReference type="PROSITE" id="PS50067"/>
    </source>
</evidence>
<dbReference type="SMART" id="SM00129">
    <property type="entry name" value="KISc"/>
    <property type="match status" value="1"/>
</dbReference>
<dbReference type="SUPFAM" id="SSF52540">
    <property type="entry name" value="P-loop containing nucleoside triphosphate hydrolases"/>
    <property type="match status" value="1"/>
</dbReference>
<reference evidence="5" key="1">
    <citation type="submission" date="2021-01" db="EMBL/GenBank/DDBJ databases">
        <authorList>
            <person name="Corre E."/>
            <person name="Pelletier E."/>
            <person name="Niang G."/>
            <person name="Scheremetjew M."/>
            <person name="Finn R."/>
            <person name="Kale V."/>
            <person name="Holt S."/>
            <person name="Cochrane G."/>
            <person name="Meng A."/>
            <person name="Brown T."/>
            <person name="Cohen L."/>
        </authorList>
    </citation>
    <scope>NUCLEOTIDE SEQUENCE</scope>
    <source>
        <strain evidence="4">CCMP441</strain>
        <strain evidence="5">CCMP644</strain>
    </source>
</reference>
<feature type="binding site" evidence="1">
    <location>
        <begin position="106"/>
        <end position="113"/>
    </location>
    <ligand>
        <name>ATP</name>
        <dbReference type="ChEBI" id="CHEBI:30616"/>
    </ligand>
</feature>
<dbReference type="GO" id="GO:0005871">
    <property type="term" value="C:kinesin complex"/>
    <property type="evidence" value="ECO:0007669"/>
    <property type="project" value="TreeGrafter"/>
</dbReference>
<protein>
    <recommendedName>
        <fullName evidence="3">Kinesin motor domain-containing protein</fullName>
    </recommendedName>
</protein>
<keyword evidence="1" id="KW-0505">Motor protein</keyword>
<dbReference type="PRINTS" id="PR00380">
    <property type="entry name" value="KINESINHEAVY"/>
</dbReference>